<keyword evidence="2 3" id="KW-0067">ATP-binding</keyword>
<accession>A0A0C1RW55</accession>
<dbReference type="KEGG" id="mkc:kam1_1697"/>
<dbReference type="STRING" id="1202785.A946_03925"/>
<keyword evidence="7" id="KW-1185">Reference proteome</keyword>
<dbReference type="PANTHER" id="PTHR22683:SF41">
    <property type="entry name" value="DNA TRANSLOCASE FTSK"/>
    <property type="match status" value="1"/>
</dbReference>
<evidence type="ECO:0000313" key="6">
    <source>
        <dbReference type="EMBL" id="QDQ42912.1"/>
    </source>
</evidence>
<evidence type="ECO:0000256" key="1">
    <source>
        <dbReference type="ARBA" id="ARBA00022741"/>
    </source>
</evidence>
<dbReference type="Proteomes" id="UP000031594">
    <property type="component" value="Unassembled WGS sequence"/>
</dbReference>
<reference evidence="8" key="3">
    <citation type="submission" date="2019-03" db="EMBL/GenBank/DDBJ databases">
        <title>Complete genome of Methylacidiphilum kamchatkense Kam1.</title>
        <authorList>
            <person name="Kruse T."/>
            <person name="Murarilal Ratnadevi C."/>
            <person name="Erikstad H.-A."/>
            <person name="Birkeland N.-K."/>
        </authorList>
    </citation>
    <scope>NUCLEOTIDE SEQUENCE [LARGE SCALE GENOMIC DNA]</scope>
    <source>
        <strain evidence="8">kam1</strain>
    </source>
</reference>
<name>A0A0C1RW55_9BACT</name>
<dbReference type="InterPro" id="IPR050206">
    <property type="entry name" value="FtsK/SpoIIIE/SftA"/>
</dbReference>
<dbReference type="GO" id="GO:0003677">
    <property type="term" value="F:DNA binding"/>
    <property type="evidence" value="ECO:0007669"/>
    <property type="project" value="InterPro"/>
</dbReference>
<keyword evidence="1 3" id="KW-0547">Nucleotide-binding</keyword>
<protein>
    <submittedName>
        <fullName evidence="6">FtsK/SpoIIIE family protein</fullName>
    </submittedName>
</protein>
<evidence type="ECO:0000256" key="3">
    <source>
        <dbReference type="PROSITE-ProRule" id="PRU00289"/>
    </source>
</evidence>
<sequence length="158" mass="17873">MNDRNERLKKEGFKDLTSMYMAGKENIPYWIIVMDEYADMITGLKGGSKSKKEFESHIQRIAQKGRSAGIHLVISTQSPRKEIVSGLIRQCLPGKISFRVTDDTESLLILDKSGAEQLRGKGDLLCNFQHGRLLRAQSAFITDEEWRRVVLTSPMASL</sequence>
<evidence type="ECO:0000313" key="7">
    <source>
        <dbReference type="Proteomes" id="UP000031594"/>
    </source>
</evidence>
<dbReference type="InterPro" id="IPR002543">
    <property type="entry name" value="FtsK_dom"/>
</dbReference>
<dbReference type="RefSeq" id="WP_039721044.1">
    <property type="nucleotide sequence ID" value="NZ_CP037899.1"/>
</dbReference>
<evidence type="ECO:0000259" key="4">
    <source>
        <dbReference type="PROSITE" id="PS50901"/>
    </source>
</evidence>
<proteinExistence type="predicted"/>
<evidence type="ECO:0000256" key="2">
    <source>
        <dbReference type="ARBA" id="ARBA00022840"/>
    </source>
</evidence>
<dbReference type="EMBL" id="CP037899">
    <property type="protein sequence ID" value="QDQ42912.1"/>
    <property type="molecule type" value="Genomic_DNA"/>
</dbReference>
<feature type="domain" description="FtsK" evidence="4">
    <location>
        <begin position="1"/>
        <end position="107"/>
    </location>
</feature>
<dbReference type="AlphaFoldDB" id="A0A0C1RW55"/>
<dbReference type="Pfam" id="PF01580">
    <property type="entry name" value="FtsK_SpoIIIE"/>
    <property type="match status" value="1"/>
</dbReference>
<dbReference type="InterPro" id="IPR027417">
    <property type="entry name" value="P-loop_NTPase"/>
</dbReference>
<dbReference type="Gene3D" id="3.40.50.300">
    <property type="entry name" value="P-loop containing nucleotide triphosphate hydrolases"/>
    <property type="match status" value="1"/>
</dbReference>
<dbReference type="SUPFAM" id="SSF52540">
    <property type="entry name" value="P-loop containing nucleoside triphosphate hydrolases"/>
    <property type="match status" value="1"/>
</dbReference>
<dbReference type="PROSITE" id="PS50901">
    <property type="entry name" value="FTSK"/>
    <property type="match status" value="1"/>
</dbReference>
<gene>
    <name evidence="5" type="ORF">A946_03925</name>
    <name evidence="6" type="ORF">kam1_1697</name>
</gene>
<dbReference type="GO" id="GO:0005524">
    <property type="term" value="F:ATP binding"/>
    <property type="evidence" value="ECO:0007669"/>
    <property type="project" value="UniProtKB-UniRule"/>
</dbReference>
<reference evidence="5 7" key="1">
    <citation type="submission" date="2014-08" db="EMBL/GenBank/DDBJ databases">
        <title>Methylacidiphilum kamchatkense strain Kam1 draft genome sequence.</title>
        <authorList>
            <person name="Birkeland N.-K."/>
            <person name="Erikstad H.A."/>
        </authorList>
    </citation>
    <scope>NUCLEOTIDE SEQUENCE [LARGE SCALE GENOMIC DNA]</scope>
    <source>
        <strain evidence="5 7">Kam1</strain>
    </source>
</reference>
<evidence type="ECO:0000313" key="8">
    <source>
        <dbReference type="Proteomes" id="UP000315925"/>
    </source>
</evidence>
<evidence type="ECO:0000313" key="5">
    <source>
        <dbReference type="EMBL" id="KIE59161.1"/>
    </source>
</evidence>
<organism evidence="6 8">
    <name type="scientific">Methylacidiphilum kamchatkense Kam1</name>
    <dbReference type="NCBI Taxonomy" id="1202785"/>
    <lineage>
        <taxon>Bacteria</taxon>
        <taxon>Pseudomonadati</taxon>
        <taxon>Verrucomicrobiota</taxon>
        <taxon>Methylacidiphilae</taxon>
        <taxon>Methylacidiphilales</taxon>
        <taxon>Methylacidiphilaceae</taxon>
        <taxon>Methylacidiphilum (ex Ratnadevi et al. 2023)</taxon>
    </lineage>
</organism>
<dbReference type="Proteomes" id="UP000315925">
    <property type="component" value="Chromosome"/>
</dbReference>
<dbReference type="OrthoDB" id="8477079at2"/>
<reference evidence="6" key="2">
    <citation type="journal article" date="2019" name="BMC Genomics">
        <title>Complete genome sequence analysis of the thermoacidophilic verrucomicrobial methanotroph 'Candidatus Methylacidiphilum kamchatkense' strain Kam1 and comparison with its closest relatives.</title>
        <authorList>
            <person name="Kruse T."/>
            <person name="Ratnadevi C.M."/>
            <person name="Erikstad H.A."/>
            <person name="Birkeland N.K."/>
        </authorList>
    </citation>
    <scope>NUCLEOTIDE SEQUENCE</scope>
    <source>
        <strain evidence="6">Kam1</strain>
    </source>
</reference>
<dbReference type="EMBL" id="JQNX01000002">
    <property type="protein sequence ID" value="KIE59161.1"/>
    <property type="molecule type" value="Genomic_DNA"/>
</dbReference>
<comment type="caution">
    <text evidence="3">Lacks conserved residue(s) required for the propagation of feature annotation.</text>
</comment>
<dbReference type="PANTHER" id="PTHR22683">
    <property type="entry name" value="SPORULATION PROTEIN RELATED"/>
    <property type="match status" value="1"/>
</dbReference>